<dbReference type="PANTHER" id="PTHR11069">
    <property type="entry name" value="GLUCOSYLCERAMIDASE"/>
    <property type="match status" value="1"/>
</dbReference>
<sequence>MNPNALKAPAALMLAATLGACGQPKLSSLMNQTASAQAPSMNYQIGETSAIWVTSEAGDKVQRTNNISFDAAAPQSGDHVLSIHPDQVKQTITGIGSSFTESSAFVLAHLTPKQREQVMMDIYGESGANFSLTRTPIGATDFSVQGRYSYADVADDADLEHFSIGPDRDGFSRSKYSGIQDESFDVLPMIQQALAIKQSQADKDLRIVASAWTAPAWMKDIETWYIKPTAENNHQGTGGILKPEYEATYANYIVKYLDAYHQAGVDIWGLTPVNEPHGNSGQWESMHFTPETQRDFIKEHLGPTLKASAHGDINLLIYDQNRDGFEAWADTILGDAESADYVYGSAVHWYSSTFKVHEDILERVHQKFPKFDIIHTEGTIDDLGKPAPEGVLDPDGFTETGWFANDDFWWNQNATDWAYTATWAPSPEDHPMYTPVHRYARNIIVSLNHWMSGWIDWNVVLDANGGPNHVGNFCGAPIMIDTDSGEIYYTPVYHILKQFSQTIRPGDKAVQANKTLVNLDDDALHTSATLSTSGLLSVQVLNTTKQAIATKLKVGLQQANLTVPANSLQTVQLQLPQ</sequence>
<accession>A0AA42B664</accession>
<dbReference type="Pfam" id="PF17189">
    <property type="entry name" value="Glyco_hydro_30C"/>
    <property type="match status" value="1"/>
</dbReference>
<feature type="chain" id="PRO_5041229526" evidence="5">
    <location>
        <begin position="23"/>
        <end position="577"/>
    </location>
</feature>
<dbReference type="PANTHER" id="PTHR11069:SF23">
    <property type="entry name" value="LYSOSOMAL ACID GLUCOSYLCERAMIDASE"/>
    <property type="match status" value="1"/>
</dbReference>
<dbReference type="GO" id="GO:0004348">
    <property type="term" value="F:glucosylceramidase activity"/>
    <property type="evidence" value="ECO:0007669"/>
    <property type="project" value="InterPro"/>
</dbReference>
<evidence type="ECO:0000256" key="5">
    <source>
        <dbReference type="SAM" id="SignalP"/>
    </source>
</evidence>
<keyword evidence="9" id="KW-1185">Reference proteome</keyword>
<proteinExistence type="inferred from homology"/>
<comment type="similarity">
    <text evidence="1 4">Belongs to the glycosyl hydrolase 30 family.</text>
</comment>
<dbReference type="EMBL" id="JAMQGP010000001">
    <property type="protein sequence ID" value="MCM2678370.1"/>
    <property type="molecule type" value="Genomic_DNA"/>
</dbReference>
<dbReference type="GO" id="GO:0006680">
    <property type="term" value="P:glucosylceramide catabolic process"/>
    <property type="evidence" value="ECO:0007669"/>
    <property type="project" value="TreeGrafter"/>
</dbReference>
<dbReference type="RefSeq" id="WP_251259740.1">
    <property type="nucleotide sequence ID" value="NZ_JAMQGP010000001.1"/>
</dbReference>
<feature type="domain" description="Glycosyl hydrolase family 30 TIM-barrel" evidence="6">
    <location>
        <begin position="437"/>
        <end position="502"/>
    </location>
</feature>
<dbReference type="SUPFAM" id="SSF51445">
    <property type="entry name" value="(Trans)glycosidases"/>
    <property type="match status" value="1"/>
</dbReference>
<dbReference type="PROSITE" id="PS51257">
    <property type="entry name" value="PROKAR_LIPOPROTEIN"/>
    <property type="match status" value="1"/>
</dbReference>
<evidence type="ECO:0000256" key="2">
    <source>
        <dbReference type="ARBA" id="ARBA00022729"/>
    </source>
</evidence>
<keyword evidence="4" id="KW-0326">Glycosidase</keyword>
<dbReference type="AlphaFoldDB" id="A0AA42B664"/>
<dbReference type="InterPro" id="IPR017853">
    <property type="entry name" value="GH"/>
</dbReference>
<feature type="signal peptide" evidence="5">
    <location>
        <begin position="1"/>
        <end position="22"/>
    </location>
</feature>
<comment type="caution">
    <text evidence="8">The sequence shown here is derived from an EMBL/GenBank/DDBJ whole genome shotgun (WGS) entry which is preliminary data.</text>
</comment>
<feature type="domain" description="Glycosyl hydrolase family 30 beta sandwich" evidence="7">
    <location>
        <begin position="521"/>
        <end position="571"/>
    </location>
</feature>
<protein>
    <submittedName>
        <fullName evidence="8">Glycosyl hydrolase</fullName>
    </submittedName>
</protein>
<dbReference type="InterPro" id="IPR033453">
    <property type="entry name" value="Glyco_hydro_30_TIM-barrel"/>
</dbReference>
<evidence type="ECO:0000259" key="6">
    <source>
        <dbReference type="Pfam" id="PF02055"/>
    </source>
</evidence>
<evidence type="ECO:0000256" key="4">
    <source>
        <dbReference type="RuleBase" id="RU361188"/>
    </source>
</evidence>
<dbReference type="Gene3D" id="3.20.20.80">
    <property type="entry name" value="Glycosidases"/>
    <property type="match status" value="1"/>
</dbReference>
<feature type="domain" description="Glycosyl hydrolase family 30 TIM-barrel" evidence="6">
    <location>
        <begin position="92"/>
        <end position="379"/>
    </location>
</feature>
<dbReference type="GO" id="GO:0016020">
    <property type="term" value="C:membrane"/>
    <property type="evidence" value="ECO:0007669"/>
    <property type="project" value="GOC"/>
</dbReference>
<dbReference type="InterPro" id="IPR033452">
    <property type="entry name" value="GH30_C"/>
</dbReference>
<reference evidence="8 9" key="1">
    <citation type="journal article" date="2013" name="Antonie Van Leeuwenhoek">
        <title>Echinimonas agarilytica gen. nov., sp. nov., a new gammaproteobacterium isolated from the sea urchin Strongylocentrotus intermedius.</title>
        <authorList>
            <person name="Nedashkovskaya O.I."/>
            <person name="Stenkova A.M."/>
            <person name="Zhukova N.V."/>
            <person name="Van Trappen S."/>
            <person name="Lee J.S."/>
            <person name="Kim S.B."/>
        </authorList>
    </citation>
    <scope>NUCLEOTIDE SEQUENCE [LARGE SCALE GENOMIC DNA]</scope>
    <source>
        <strain evidence="8 9">KMM 6351</strain>
    </source>
</reference>
<dbReference type="PRINTS" id="PR00843">
    <property type="entry name" value="GLHYDRLASE30"/>
</dbReference>
<name>A0AA42B664_9GAMM</name>
<evidence type="ECO:0000313" key="9">
    <source>
        <dbReference type="Proteomes" id="UP001165393"/>
    </source>
</evidence>
<keyword evidence="3 4" id="KW-0378">Hydrolase</keyword>
<dbReference type="InterPro" id="IPR001139">
    <property type="entry name" value="Glyco_hydro_30"/>
</dbReference>
<organism evidence="8 9">
    <name type="scientific">Echinimonas agarilytica</name>
    <dbReference type="NCBI Taxonomy" id="1215918"/>
    <lineage>
        <taxon>Bacteria</taxon>
        <taxon>Pseudomonadati</taxon>
        <taxon>Pseudomonadota</taxon>
        <taxon>Gammaproteobacteria</taxon>
        <taxon>Alteromonadales</taxon>
        <taxon>Echinimonadaceae</taxon>
        <taxon>Echinimonas</taxon>
    </lineage>
</organism>
<dbReference type="Proteomes" id="UP001165393">
    <property type="component" value="Unassembled WGS sequence"/>
</dbReference>
<evidence type="ECO:0000313" key="8">
    <source>
        <dbReference type="EMBL" id="MCM2678370.1"/>
    </source>
</evidence>
<dbReference type="Pfam" id="PF02055">
    <property type="entry name" value="Glyco_hydro_30"/>
    <property type="match status" value="2"/>
</dbReference>
<keyword evidence="2 5" id="KW-0732">Signal</keyword>
<evidence type="ECO:0000256" key="1">
    <source>
        <dbReference type="ARBA" id="ARBA00005382"/>
    </source>
</evidence>
<gene>
    <name evidence="8" type="ORF">NAF29_01630</name>
</gene>
<evidence type="ECO:0000259" key="7">
    <source>
        <dbReference type="Pfam" id="PF17189"/>
    </source>
</evidence>
<evidence type="ECO:0000256" key="3">
    <source>
        <dbReference type="ARBA" id="ARBA00022801"/>
    </source>
</evidence>